<reference evidence="14 15" key="1">
    <citation type="journal article" date="2019" name="Sci. Rep.">
        <title>Comparative genomics of chytrid fungi reveal insights into the obligate biotrophic and pathogenic lifestyle of Synchytrium endobioticum.</title>
        <authorList>
            <person name="van de Vossenberg B.T.L.H."/>
            <person name="Warris S."/>
            <person name="Nguyen H.D.T."/>
            <person name="van Gent-Pelzer M.P.E."/>
            <person name="Joly D.L."/>
            <person name="van de Geest H.C."/>
            <person name="Bonants P.J.M."/>
            <person name="Smith D.S."/>
            <person name="Levesque C.A."/>
            <person name="van der Lee T.A.J."/>
        </authorList>
    </citation>
    <scope>NUCLEOTIDE SEQUENCE [LARGE SCALE GENOMIC DNA]</scope>
    <source>
        <strain evidence="14 15">CBS 675.73</strain>
    </source>
</reference>
<dbReference type="Pfam" id="PF14935">
    <property type="entry name" value="TMEM138"/>
    <property type="match status" value="1"/>
</dbReference>
<evidence type="ECO:0000256" key="7">
    <source>
        <dbReference type="ARBA" id="ARBA00022794"/>
    </source>
</evidence>
<evidence type="ECO:0000256" key="1">
    <source>
        <dbReference type="ARBA" id="ARBA00003709"/>
    </source>
</evidence>
<name>A0A507EMQ2_9FUNG</name>
<evidence type="ECO:0000313" key="15">
    <source>
        <dbReference type="Proteomes" id="UP000320333"/>
    </source>
</evidence>
<dbReference type="GO" id="GO:0030030">
    <property type="term" value="P:cell projection organization"/>
    <property type="evidence" value="ECO:0007669"/>
    <property type="project" value="UniProtKB-KW"/>
</dbReference>
<evidence type="ECO:0000256" key="4">
    <source>
        <dbReference type="ARBA" id="ARBA00010572"/>
    </source>
</evidence>
<keyword evidence="7" id="KW-0970">Cilium biogenesis/degradation</keyword>
<organism evidence="14 15">
    <name type="scientific">Chytriomyces confervae</name>
    <dbReference type="NCBI Taxonomy" id="246404"/>
    <lineage>
        <taxon>Eukaryota</taxon>
        <taxon>Fungi</taxon>
        <taxon>Fungi incertae sedis</taxon>
        <taxon>Chytridiomycota</taxon>
        <taxon>Chytridiomycota incertae sedis</taxon>
        <taxon>Chytridiomycetes</taxon>
        <taxon>Chytridiales</taxon>
        <taxon>Chytriomycetaceae</taxon>
        <taxon>Chytriomyces</taxon>
    </lineage>
</organism>
<evidence type="ECO:0000256" key="8">
    <source>
        <dbReference type="ARBA" id="ARBA00022989"/>
    </source>
</evidence>
<dbReference type="AlphaFoldDB" id="A0A507EMQ2"/>
<evidence type="ECO:0000256" key="9">
    <source>
        <dbReference type="ARBA" id="ARBA00023069"/>
    </source>
</evidence>
<gene>
    <name evidence="14" type="ORF">CcCBS67573_g08221</name>
</gene>
<sequence>MSKQQRELFSASANKSTNHSAPMRRMALIQFFLMVTDLTITIFVDDLRHVRVNFISVYLVQYVLLATNTILLFIRSTHTFPFRAGMVSIMTKEFEGHLVAILVYHVAFFACRAMGVVNMLRCQDARCNPWVDQYKALYIFYRVAAIPQYYAFKTAIIRLCESKYYKDSPWLCHKMRGAA</sequence>
<evidence type="ECO:0000256" key="5">
    <source>
        <dbReference type="ARBA" id="ARBA00014515"/>
    </source>
</evidence>
<feature type="transmembrane region" description="Helical" evidence="13">
    <location>
        <begin position="26"/>
        <end position="43"/>
    </location>
</feature>
<keyword evidence="6 13" id="KW-0812">Transmembrane</keyword>
<proteinExistence type="inferred from homology"/>
<dbReference type="GO" id="GO:0005929">
    <property type="term" value="C:cilium"/>
    <property type="evidence" value="ECO:0007669"/>
    <property type="project" value="UniProtKB-SubCell"/>
</dbReference>
<evidence type="ECO:0000256" key="6">
    <source>
        <dbReference type="ARBA" id="ARBA00022692"/>
    </source>
</evidence>
<evidence type="ECO:0000256" key="11">
    <source>
        <dbReference type="ARBA" id="ARBA00023180"/>
    </source>
</evidence>
<dbReference type="GO" id="GO:0012505">
    <property type="term" value="C:endomembrane system"/>
    <property type="evidence" value="ECO:0007669"/>
    <property type="project" value="UniProtKB-SubCell"/>
</dbReference>
<comment type="function">
    <text evidence="1">Required for ciliogenesis.</text>
</comment>
<comment type="similarity">
    <text evidence="4">Belongs to the TMEM138 family.</text>
</comment>
<keyword evidence="9" id="KW-0969">Cilium</keyword>
<dbReference type="PANTHER" id="PTHR13306">
    <property type="entry name" value="TRANSMEMBRANE PROTEIN 138"/>
    <property type="match status" value="1"/>
</dbReference>
<dbReference type="InterPro" id="IPR024133">
    <property type="entry name" value="TM_138"/>
</dbReference>
<dbReference type="OrthoDB" id="189688at2759"/>
<protein>
    <recommendedName>
        <fullName evidence="5">Transmembrane protein 138</fullName>
    </recommendedName>
</protein>
<keyword evidence="8 13" id="KW-1133">Transmembrane helix</keyword>
<evidence type="ECO:0000256" key="3">
    <source>
        <dbReference type="ARBA" id="ARBA00004138"/>
    </source>
</evidence>
<feature type="transmembrane region" description="Helical" evidence="13">
    <location>
        <begin position="94"/>
        <end position="117"/>
    </location>
</feature>
<keyword evidence="10 13" id="KW-0472">Membrane</keyword>
<feature type="transmembrane region" description="Helical" evidence="13">
    <location>
        <begin position="55"/>
        <end position="74"/>
    </location>
</feature>
<dbReference type="PANTHER" id="PTHR13306:SF6">
    <property type="entry name" value="TRANSMEMBRANE PROTEIN 138"/>
    <property type="match status" value="1"/>
</dbReference>
<evidence type="ECO:0000256" key="10">
    <source>
        <dbReference type="ARBA" id="ARBA00023136"/>
    </source>
</evidence>
<comment type="caution">
    <text evidence="14">The sequence shown here is derived from an EMBL/GenBank/DDBJ whole genome shotgun (WGS) entry which is preliminary data.</text>
</comment>
<keyword evidence="11" id="KW-0325">Glycoprotein</keyword>
<evidence type="ECO:0000256" key="13">
    <source>
        <dbReference type="SAM" id="Phobius"/>
    </source>
</evidence>
<keyword evidence="15" id="KW-1185">Reference proteome</keyword>
<evidence type="ECO:0000256" key="12">
    <source>
        <dbReference type="ARBA" id="ARBA00023273"/>
    </source>
</evidence>
<evidence type="ECO:0000256" key="2">
    <source>
        <dbReference type="ARBA" id="ARBA00004127"/>
    </source>
</evidence>
<keyword evidence="12" id="KW-0966">Cell projection</keyword>
<evidence type="ECO:0000313" key="14">
    <source>
        <dbReference type="EMBL" id="TPX65144.1"/>
    </source>
</evidence>
<accession>A0A507EMQ2</accession>
<comment type="subcellular location">
    <subcellularLocation>
        <location evidence="3">Cell projection</location>
        <location evidence="3">Cilium</location>
    </subcellularLocation>
    <subcellularLocation>
        <location evidence="2">Endomembrane system</location>
        <topology evidence="2">Multi-pass membrane protein</topology>
    </subcellularLocation>
</comment>
<dbReference type="EMBL" id="QEAP01000508">
    <property type="protein sequence ID" value="TPX65144.1"/>
    <property type="molecule type" value="Genomic_DNA"/>
</dbReference>
<dbReference type="Proteomes" id="UP000320333">
    <property type="component" value="Unassembled WGS sequence"/>
</dbReference>